<name>A0A5A7UKD4_CUCMM</name>
<evidence type="ECO:0000313" key="4">
    <source>
        <dbReference type="Proteomes" id="UP000321947"/>
    </source>
</evidence>
<evidence type="ECO:0000313" key="2">
    <source>
        <dbReference type="EMBL" id="TYJ95743.1"/>
    </source>
</evidence>
<evidence type="ECO:0000313" key="3">
    <source>
        <dbReference type="Proteomes" id="UP000321393"/>
    </source>
</evidence>
<reference evidence="3 4" key="1">
    <citation type="submission" date="2019-08" db="EMBL/GenBank/DDBJ databases">
        <title>Draft genome sequences of two oriental melons (Cucumis melo L. var makuwa).</title>
        <authorList>
            <person name="Kwon S.-Y."/>
        </authorList>
    </citation>
    <scope>NUCLEOTIDE SEQUENCE [LARGE SCALE GENOMIC DNA]</scope>
    <source>
        <strain evidence="4">cv. Chang Bougi</strain>
        <strain evidence="3">cv. SW 3</strain>
        <tissue evidence="1">Leaf</tissue>
    </source>
</reference>
<dbReference type="Proteomes" id="UP000321393">
    <property type="component" value="Unassembled WGS sequence"/>
</dbReference>
<dbReference type="OrthoDB" id="1933597at2759"/>
<organism evidence="1 3">
    <name type="scientific">Cucumis melo var. makuwa</name>
    <name type="common">Oriental melon</name>
    <dbReference type="NCBI Taxonomy" id="1194695"/>
    <lineage>
        <taxon>Eukaryota</taxon>
        <taxon>Viridiplantae</taxon>
        <taxon>Streptophyta</taxon>
        <taxon>Embryophyta</taxon>
        <taxon>Tracheophyta</taxon>
        <taxon>Spermatophyta</taxon>
        <taxon>Magnoliopsida</taxon>
        <taxon>eudicotyledons</taxon>
        <taxon>Gunneridae</taxon>
        <taxon>Pentapetalae</taxon>
        <taxon>rosids</taxon>
        <taxon>fabids</taxon>
        <taxon>Cucurbitales</taxon>
        <taxon>Cucurbitaceae</taxon>
        <taxon>Benincaseae</taxon>
        <taxon>Cucumis</taxon>
    </lineage>
</organism>
<proteinExistence type="predicted"/>
<protein>
    <submittedName>
        <fullName evidence="1">Ty3-gypsy retrotransposon protein</fullName>
    </submittedName>
</protein>
<dbReference type="EMBL" id="SSTE01008534">
    <property type="protein sequence ID" value="KAA0055508.1"/>
    <property type="molecule type" value="Genomic_DNA"/>
</dbReference>
<dbReference type="Proteomes" id="UP000321947">
    <property type="component" value="Unassembled WGS sequence"/>
</dbReference>
<accession>A0A5A7UKD4</accession>
<comment type="caution">
    <text evidence="1">The sequence shown here is derived from an EMBL/GenBank/DDBJ whole genome shotgun (WGS) entry which is preliminary data.</text>
</comment>
<gene>
    <name evidence="2" type="ORF">E5676_scaffold282G00480</name>
    <name evidence="1" type="ORF">E6C27_scaffold221G00880</name>
</gene>
<dbReference type="AlphaFoldDB" id="A0A5A7UKD4"/>
<sequence length="109" mass="12224">MYVVTADNEQFKIIEETNYEEKELNMVKVVEEDQAIIELSINSVVGYLTQDTLHYGVILGSLATVKGKGICEAVELMLNEWKIVGNILPLELGGVDVVLGMQWLYIGQY</sequence>
<evidence type="ECO:0000313" key="1">
    <source>
        <dbReference type="EMBL" id="KAA0055508.1"/>
    </source>
</evidence>
<dbReference type="Pfam" id="PF08284">
    <property type="entry name" value="RVP_2"/>
    <property type="match status" value="1"/>
</dbReference>
<dbReference type="EMBL" id="SSTD01020087">
    <property type="protein sequence ID" value="TYJ95743.1"/>
    <property type="molecule type" value="Genomic_DNA"/>
</dbReference>